<evidence type="ECO:0000313" key="1">
    <source>
        <dbReference type="EMBL" id="CUO61187.1"/>
    </source>
</evidence>
<proteinExistence type="predicted"/>
<dbReference type="AlphaFoldDB" id="A0A174GIJ1"/>
<accession>A0A174GIJ1</accession>
<evidence type="ECO:0000313" key="2">
    <source>
        <dbReference type="Proteomes" id="UP000095384"/>
    </source>
</evidence>
<name>A0A174GIJ1_9FIRM</name>
<gene>
    <name evidence="1" type="ORF">ERS852417_02692</name>
</gene>
<dbReference type="Proteomes" id="UP000095384">
    <property type="component" value="Unassembled WGS sequence"/>
</dbReference>
<reference evidence="1 2" key="1">
    <citation type="submission" date="2015-09" db="EMBL/GenBank/DDBJ databases">
        <authorList>
            <consortium name="Pathogen Informatics"/>
        </authorList>
    </citation>
    <scope>NUCLEOTIDE SEQUENCE [LARGE SCALE GENOMIC DNA]</scope>
    <source>
        <strain evidence="1 2">2789STDY5608860</strain>
    </source>
</reference>
<dbReference type="EMBL" id="CYYW01000027">
    <property type="protein sequence ID" value="CUO61187.1"/>
    <property type="molecule type" value="Genomic_DNA"/>
</dbReference>
<sequence>MFIAGIVHNHIFQGLKKLSERENDKKSYTVPAAISELEKITIVKNSKDLYIRRYGLTKKQKNILGQFNVTKSCINKLAQNMNERI</sequence>
<protein>
    <submittedName>
        <fullName evidence="1">Uncharacterized protein</fullName>
    </submittedName>
</protein>
<organism evidence="1 2">
    <name type="scientific">Agathobacter rectalis</name>
    <dbReference type="NCBI Taxonomy" id="39491"/>
    <lineage>
        <taxon>Bacteria</taxon>
        <taxon>Bacillati</taxon>
        <taxon>Bacillota</taxon>
        <taxon>Clostridia</taxon>
        <taxon>Lachnospirales</taxon>
        <taxon>Lachnospiraceae</taxon>
        <taxon>Agathobacter</taxon>
    </lineage>
</organism>